<evidence type="ECO:0000313" key="2">
    <source>
        <dbReference type="EMBL" id="TWI82193.1"/>
    </source>
</evidence>
<evidence type="ECO:0000313" key="3">
    <source>
        <dbReference type="Proteomes" id="UP000320593"/>
    </source>
</evidence>
<sequence>MGILMLPSTRWRIAIIAFLAALLLSASEVSRLPDWSVAQLYLYWIVRLCIEGIMFAGMLELCILNHWLARNRWAAVVAAAFASFVPFALAITALDIVIGIPELGMNTFGGTGPAAHGSRLSAFLLELGYLVDNHLVLCALMGLPLLWSWDLNRRTQLEPDSPQSLRSSAEPLDNISKPINGYLARLTPPITVPLIRAEAQEHYVKLVTA</sequence>
<evidence type="ECO:0000256" key="1">
    <source>
        <dbReference type="SAM" id="Phobius"/>
    </source>
</evidence>
<comment type="caution">
    <text evidence="2">The sequence shown here is derived from an EMBL/GenBank/DDBJ whole genome shotgun (WGS) entry which is preliminary data.</text>
</comment>
<dbReference type="EMBL" id="VLLF01000009">
    <property type="protein sequence ID" value="TWI82193.1"/>
    <property type="molecule type" value="Genomic_DNA"/>
</dbReference>
<keyword evidence="1" id="KW-0812">Transmembrane</keyword>
<organism evidence="2 3">
    <name type="scientific">Roseibium hamelinense</name>
    <dbReference type="NCBI Taxonomy" id="150831"/>
    <lineage>
        <taxon>Bacteria</taxon>
        <taxon>Pseudomonadati</taxon>
        <taxon>Pseudomonadota</taxon>
        <taxon>Alphaproteobacteria</taxon>
        <taxon>Hyphomicrobiales</taxon>
        <taxon>Stappiaceae</taxon>
        <taxon>Roseibium</taxon>
    </lineage>
</organism>
<keyword evidence="1" id="KW-0472">Membrane</keyword>
<dbReference type="Proteomes" id="UP000320593">
    <property type="component" value="Unassembled WGS sequence"/>
</dbReference>
<proteinExistence type="predicted"/>
<accession>A0A562SM65</accession>
<feature type="transmembrane region" description="Helical" evidence="1">
    <location>
        <begin position="41"/>
        <end position="61"/>
    </location>
</feature>
<feature type="transmembrane region" description="Helical" evidence="1">
    <location>
        <begin position="120"/>
        <end position="147"/>
    </location>
</feature>
<dbReference type="AlphaFoldDB" id="A0A562SM65"/>
<keyword evidence="3" id="KW-1185">Reference proteome</keyword>
<reference evidence="2 3" key="1">
    <citation type="submission" date="2019-07" db="EMBL/GenBank/DDBJ databases">
        <title>Genomic Encyclopedia of Archaeal and Bacterial Type Strains, Phase II (KMG-II): from individual species to whole genera.</title>
        <authorList>
            <person name="Goeker M."/>
        </authorList>
    </citation>
    <scope>NUCLEOTIDE SEQUENCE [LARGE SCALE GENOMIC DNA]</scope>
    <source>
        <strain evidence="2 3">ATCC BAA-252</strain>
    </source>
</reference>
<protein>
    <submittedName>
        <fullName evidence="2">Uncharacterized protein</fullName>
    </submittedName>
</protein>
<gene>
    <name evidence="2" type="ORF">JM93_03537</name>
</gene>
<keyword evidence="1" id="KW-1133">Transmembrane helix</keyword>
<name>A0A562SM65_9HYPH</name>
<feature type="transmembrane region" description="Helical" evidence="1">
    <location>
        <begin position="73"/>
        <end position="100"/>
    </location>
</feature>